<organism evidence="3">
    <name type="scientific">Niallia circulans</name>
    <name type="common">Bacillus circulans</name>
    <dbReference type="NCBI Taxonomy" id="1397"/>
    <lineage>
        <taxon>Bacteria</taxon>
        <taxon>Bacillati</taxon>
        <taxon>Bacillota</taxon>
        <taxon>Bacilli</taxon>
        <taxon>Bacillales</taxon>
        <taxon>Bacillaceae</taxon>
        <taxon>Niallia</taxon>
    </lineage>
</organism>
<reference evidence="3" key="1">
    <citation type="submission" date="2021-04" db="EMBL/GenBank/DDBJ databases">
        <title>Genomic analysis of electroactive and textile dye degrading Bacillus circulans strain: DC10 isolated from constructed wetland-microbial fuel cells treating textile dye wastewaters.</title>
        <authorList>
            <person name="Patel D.U."/>
            <person name="Desai C.R."/>
        </authorList>
    </citation>
    <scope>NUCLEOTIDE SEQUENCE</scope>
    <source>
        <strain evidence="3">DC10</strain>
    </source>
</reference>
<name>A0A941GC42_NIACI</name>
<dbReference type="InterPro" id="IPR000182">
    <property type="entry name" value="GNAT_dom"/>
</dbReference>
<dbReference type="EMBL" id="JAGTPX010000009">
    <property type="protein sequence ID" value="MBR8670041.1"/>
    <property type="molecule type" value="Genomic_DNA"/>
</dbReference>
<gene>
    <name evidence="3" type="ORF">KD144_10835</name>
</gene>
<keyword evidence="1" id="KW-0472">Membrane</keyword>
<dbReference type="PROSITE" id="PS51186">
    <property type="entry name" value="GNAT"/>
    <property type="match status" value="1"/>
</dbReference>
<dbReference type="InterPro" id="IPR016181">
    <property type="entry name" value="Acyl_CoA_acyltransferase"/>
</dbReference>
<keyword evidence="1" id="KW-0812">Transmembrane</keyword>
<dbReference type="SUPFAM" id="SSF55729">
    <property type="entry name" value="Acyl-CoA N-acyltransferases (Nat)"/>
    <property type="match status" value="1"/>
</dbReference>
<keyword evidence="1" id="KW-1133">Transmembrane helix</keyword>
<dbReference type="GO" id="GO:0016747">
    <property type="term" value="F:acyltransferase activity, transferring groups other than amino-acyl groups"/>
    <property type="evidence" value="ECO:0007669"/>
    <property type="project" value="InterPro"/>
</dbReference>
<proteinExistence type="predicted"/>
<feature type="transmembrane region" description="Helical" evidence="1">
    <location>
        <begin position="144"/>
        <end position="166"/>
    </location>
</feature>
<evidence type="ECO:0000256" key="1">
    <source>
        <dbReference type="SAM" id="Phobius"/>
    </source>
</evidence>
<feature type="transmembrane region" description="Helical" evidence="1">
    <location>
        <begin position="94"/>
        <end position="113"/>
    </location>
</feature>
<dbReference type="AlphaFoldDB" id="A0A941GC42"/>
<protein>
    <submittedName>
        <fullName evidence="3">GNAT family N-acetyltransferase</fullName>
    </submittedName>
</protein>
<feature type="transmembrane region" description="Helical" evidence="1">
    <location>
        <begin position="66"/>
        <end position="88"/>
    </location>
</feature>
<evidence type="ECO:0000259" key="2">
    <source>
        <dbReference type="PROSITE" id="PS51186"/>
    </source>
</evidence>
<evidence type="ECO:0000313" key="3">
    <source>
        <dbReference type="EMBL" id="MBR8670041.1"/>
    </source>
</evidence>
<dbReference type="Pfam" id="PF00583">
    <property type="entry name" value="Acetyltransf_1"/>
    <property type="match status" value="1"/>
</dbReference>
<accession>A0A941GC42</accession>
<dbReference type="Gene3D" id="3.40.630.30">
    <property type="match status" value="1"/>
</dbReference>
<sequence length="169" mass="19300">MYGDKGYGTAALLTLGKYVQTLGAKKLSLHILGHNTRAIHLYQKLNFQITDLVMSKNDKGICMKSIYIILATLTVETLIIWFASYLLGWNFNDTILLGSLLLFGIVYLFRLYIHQTNATFNANIAGWTWEEAGIGPFHFRISPIIIGLILFIVISILVTFITYYRYFFD</sequence>
<feature type="domain" description="N-acetyltransferase" evidence="2">
    <location>
        <begin position="1"/>
        <end position="68"/>
    </location>
</feature>
<comment type="caution">
    <text evidence="3">The sequence shown here is derived from an EMBL/GenBank/DDBJ whole genome shotgun (WGS) entry which is preliminary data.</text>
</comment>